<dbReference type="EMBL" id="LUHQ01000005">
    <property type="protein sequence ID" value="OAO93256.1"/>
    <property type="molecule type" value="Genomic_DNA"/>
</dbReference>
<gene>
    <name evidence="2" type="ordered locus">AXX17_At5g33410</name>
</gene>
<evidence type="ECO:0000313" key="3">
    <source>
        <dbReference type="Proteomes" id="UP000078284"/>
    </source>
</evidence>
<name>A0A178UH36_ARATH</name>
<organism evidence="2 3">
    <name type="scientific">Arabidopsis thaliana</name>
    <name type="common">Mouse-ear cress</name>
    <dbReference type="NCBI Taxonomy" id="3702"/>
    <lineage>
        <taxon>Eukaryota</taxon>
        <taxon>Viridiplantae</taxon>
        <taxon>Streptophyta</taxon>
        <taxon>Embryophyta</taxon>
        <taxon>Tracheophyta</taxon>
        <taxon>Spermatophyta</taxon>
        <taxon>Magnoliopsida</taxon>
        <taxon>eudicotyledons</taxon>
        <taxon>Gunneridae</taxon>
        <taxon>Pentapetalae</taxon>
        <taxon>rosids</taxon>
        <taxon>malvids</taxon>
        <taxon>Brassicales</taxon>
        <taxon>Brassicaceae</taxon>
        <taxon>Camelineae</taxon>
        <taxon>Arabidopsis</taxon>
    </lineage>
</organism>
<dbReference type="Proteomes" id="UP000078284">
    <property type="component" value="Chromosome 5"/>
</dbReference>
<protein>
    <recommendedName>
        <fullName evidence="4">F-box domain-containing protein</fullName>
    </recommendedName>
</protein>
<reference evidence="3" key="1">
    <citation type="journal article" date="2016" name="Proc. Natl. Acad. Sci. U.S.A.">
        <title>Chromosome-level assembly of Arabidopsis thaliana Ler reveals the extent of translocation and inversion polymorphisms.</title>
        <authorList>
            <person name="Zapata L."/>
            <person name="Ding J."/>
            <person name="Willing E.M."/>
            <person name="Hartwig B."/>
            <person name="Bezdan D."/>
            <person name="Jiao W.B."/>
            <person name="Patel V."/>
            <person name="Velikkakam James G."/>
            <person name="Koornneef M."/>
            <person name="Ossowski S."/>
            <person name="Schneeberger K."/>
        </authorList>
    </citation>
    <scope>NUCLEOTIDE SEQUENCE [LARGE SCALE GENOMIC DNA]</scope>
    <source>
        <strain evidence="3">cv. Landsberg erecta</strain>
    </source>
</reference>
<evidence type="ECO:0008006" key="4">
    <source>
        <dbReference type="Google" id="ProtNLM"/>
    </source>
</evidence>
<dbReference type="ExpressionAtlas" id="A0A178UH36">
    <property type="expression patterns" value="baseline and differential"/>
</dbReference>
<evidence type="ECO:0000256" key="1">
    <source>
        <dbReference type="SAM" id="MobiDB-lite"/>
    </source>
</evidence>
<feature type="compositionally biased region" description="Basic and acidic residues" evidence="1">
    <location>
        <begin position="1"/>
        <end position="14"/>
    </location>
</feature>
<evidence type="ECO:0000313" key="2">
    <source>
        <dbReference type="EMBL" id="OAO93256.1"/>
    </source>
</evidence>
<sequence length="182" mass="21166">MNTRSGDAEGDIRGKMIAPVRDGNGGQKRKLVQSNDIQRDEDGGAKRRIIQSSDQKNGKILRGIHGCVSPRCSAPTYQSRFSWYFLLLYELHRSVLRYFWYEQDIWTYITRFLDGKSLVKLGATNKWFYKIAMEDTVWRFACLRDLQVPETFPVSSTWIKIYASAFDGSHSYLFHQKEKHIG</sequence>
<feature type="region of interest" description="Disordered" evidence="1">
    <location>
        <begin position="1"/>
        <end position="44"/>
    </location>
</feature>
<comment type="caution">
    <text evidence="2">The sequence shown here is derived from an EMBL/GenBank/DDBJ whole genome shotgun (WGS) entry which is preliminary data.</text>
</comment>
<dbReference type="PANTHER" id="PTHR47149:SF1">
    <property type="entry name" value="F-BOX PROTEIN RMF"/>
    <property type="match status" value="1"/>
</dbReference>
<dbReference type="PANTHER" id="PTHR47149">
    <property type="entry name" value="F-BOX PROTEIN RMF"/>
    <property type="match status" value="1"/>
</dbReference>
<dbReference type="InterPro" id="IPR036047">
    <property type="entry name" value="F-box-like_dom_sf"/>
</dbReference>
<proteinExistence type="predicted"/>
<dbReference type="SUPFAM" id="SSF81383">
    <property type="entry name" value="F-box domain"/>
    <property type="match status" value="1"/>
</dbReference>
<dbReference type="Gene3D" id="1.20.1280.50">
    <property type="match status" value="1"/>
</dbReference>
<accession>A0A178UH36</accession>
<dbReference type="AlphaFoldDB" id="A0A178UH36"/>